<keyword evidence="2" id="KW-1185">Reference proteome</keyword>
<evidence type="ECO:0008006" key="3">
    <source>
        <dbReference type="Google" id="ProtNLM"/>
    </source>
</evidence>
<dbReference type="Gene3D" id="3.30.559.30">
    <property type="entry name" value="Nonribosomal peptide synthetase, condensation domain"/>
    <property type="match status" value="1"/>
</dbReference>
<evidence type="ECO:0000313" key="1">
    <source>
        <dbReference type="EMBL" id="SFH84129.1"/>
    </source>
</evidence>
<dbReference type="PANTHER" id="PTHR28037:SF1">
    <property type="entry name" value="ALCOHOL O-ACETYLTRANSFERASE 1-RELATED"/>
    <property type="match status" value="1"/>
</dbReference>
<organism evidence="1 2">
    <name type="scientific">Planctomicrobium piriforme</name>
    <dbReference type="NCBI Taxonomy" id="1576369"/>
    <lineage>
        <taxon>Bacteria</taxon>
        <taxon>Pseudomonadati</taxon>
        <taxon>Planctomycetota</taxon>
        <taxon>Planctomycetia</taxon>
        <taxon>Planctomycetales</taxon>
        <taxon>Planctomycetaceae</taxon>
        <taxon>Planctomicrobium</taxon>
    </lineage>
</organism>
<dbReference type="SUPFAM" id="SSF52777">
    <property type="entry name" value="CoA-dependent acyltransferases"/>
    <property type="match status" value="2"/>
</dbReference>
<accession>A0A1I3DC30</accession>
<dbReference type="EMBL" id="FOQD01000003">
    <property type="protein sequence ID" value="SFH84129.1"/>
    <property type="molecule type" value="Genomic_DNA"/>
</dbReference>
<dbReference type="RefSeq" id="WP_092048191.1">
    <property type="nucleotide sequence ID" value="NZ_FOQD01000003.1"/>
</dbReference>
<dbReference type="Proteomes" id="UP000199518">
    <property type="component" value="Unassembled WGS sequence"/>
</dbReference>
<dbReference type="Gene3D" id="3.30.559.10">
    <property type="entry name" value="Chloramphenicol acetyltransferase-like domain"/>
    <property type="match status" value="1"/>
</dbReference>
<protein>
    <recommendedName>
        <fullName evidence="3">Condensation domain-containing protein</fullName>
    </recommendedName>
</protein>
<reference evidence="2" key="1">
    <citation type="submission" date="2016-10" db="EMBL/GenBank/DDBJ databases">
        <authorList>
            <person name="Varghese N."/>
            <person name="Submissions S."/>
        </authorList>
    </citation>
    <scope>NUCLEOTIDE SEQUENCE [LARGE SCALE GENOMIC DNA]</scope>
    <source>
        <strain evidence="2">DSM 26348</strain>
    </source>
</reference>
<sequence>MSNFITDTAPLSLEAAIQGPETLRLVPFERFLFQSDSAATPVVFRVVMRFDGPYRADLLSQAFRLAVARQPLLTSRIVATPEGHHWQSHDELPELQWRTADSPGFDPVKLPIEWIDLTKSAGINARIWPIDGGLTILLDVNHVCCDGQGARQFISEWFGLYQQLVAGGDLRITPTERTPLTDRGNYRLPTPPISTWEGLRNLYLTVRGKTIYLPRRAAHGEFDGTSDHVCELPLSAEETAALRKRLKRNGYTVNDAGLAAAFVAFTKSFPDVLHRRKKITILHPVDLRWPSDLKTPACNRVGVSFLRRTPGEIKNPAEALKSVRDQMQYVKQRYVGAEFLRGLAMTAEKPGVTDWLQRMGCFVPTMQFTCLGDTTRAMHYRFPMTEGIIDFHGLKLNRISGIMQMGPFLPLSLAACETNQRLSLTLRASASYLTAEEANRFLETFVGELVAIAPE</sequence>
<dbReference type="InterPro" id="IPR023213">
    <property type="entry name" value="CAT-like_dom_sf"/>
</dbReference>
<dbReference type="PANTHER" id="PTHR28037">
    <property type="entry name" value="ALCOHOL O-ACETYLTRANSFERASE 1-RELATED"/>
    <property type="match status" value="1"/>
</dbReference>
<evidence type="ECO:0000313" key="2">
    <source>
        <dbReference type="Proteomes" id="UP000199518"/>
    </source>
</evidence>
<name>A0A1I3DC30_9PLAN</name>
<dbReference type="AlphaFoldDB" id="A0A1I3DC30"/>
<proteinExistence type="predicted"/>
<dbReference type="STRING" id="1576369.SAMN05421753_103170"/>
<gene>
    <name evidence="1" type="ORF">SAMN05421753_103170</name>
</gene>
<dbReference type="InterPro" id="IPR052058">
    <property type="entry name" value="Alcohol_O-acetyltransferase"/>
</dbReference>